<dbReference type="AlphaFoldDB" id="K7L6P7"/>
<dbReference type="InParanoid" id="K7L6P7"/>
<dbReference type="PANTHER" id="PTHR36617">
    <property type="entry name" value="PROTEIN, PUTATIVE-RELATED"/>
    <property type="match status" value="1"/>
</dbReference>
<organism evidence="2">
    <name type="scientific">Glycine max</name>
    <name type="common">Soybean</name>
    <name type="synonym">Glycine hispida</name>
    <dbReference type="NCBI Taxonomy" id="3847"/>
    <lineage>
        <taxon>Eukaryota</taxon>
        <taxon>Viridiplantae</taxon>
        <taxon>Streptophyta</taxon>
        <taxon>Embryophyta</taxon>
        <taxon>Tracheophyta</taxon>
        <taxon>Spermatophyta</taxon>
        <taxon>Magnoliopsida</taxon>
        <taxon>eudicotyledons</taxon>
        <taxon>Gunneridae</taxon>
        <taxon>Pentapetalae</taxon>
        <taxon>rosids</taxon>
        <taxon>fabids</taxon>
        <taxon>Fabales</taxon>
        <taxon>Fabaceae</taxon>
        <taxon>Papilionoideae</taxon>
        <taxon>50 kb inversion clade</taxon>
        <taxon>NPAAA clade</taxon>
        <taxon>indigoferoid/millettioid clade</taxon>
        <taxon>Phaseoleae</taxon>
        <taxon>Glycine</taxon>
        <taxon>Glycine subgen. Soja</taxon>
    </lineage>
</organism>
<dbReference type="EnsemblPlants" id="KRH43351">
    <property type="protein sequence ID" value="KRH43351"/>
    <property type="gene ID" value="GLYMA_08G144100"/>
</dbReference>
<evidence type="ECO:0000313" key="1">
    <source>
        <dbReference type="EMBL" id="KRH43351.1"/>
    </source>
</evidence>
<dbReference type="EMBL" id="CM000841">
    <property type="protein sequence ID" value="KRH43351.1"/>
    <property type="molecule type" value="Genomic_DNA"/>
</dbReference>
<evidence type="ECO:0000313" key="2">
    <source>
        <dbReference type="EnsemblPlants" id="KRH43351"/>
    </source>
</evidence>
<dbReference type="PaxDb" id="3847-GLYMA08G15273.1"/>
<reference evidence="1" key="3">
    <citation type="submission" date="2018-07" db="EMBL/GenBank/DDBJ databases">
        <title>WGS assembly of Glycine max.</title>
        <authorList>
            <person name="Schmutz J."/>
            <person name="Cannon S."/>
            <person name="Schlueter J."/>
            <person name="Ma J."/>
            <person name="Mitros T."/>
            <person name="Nelson W."/>
            <person name="Hyten D."/>
            <person name="Song Q."/>
            <person name="Thelen J."/>
            <person name="Cheng J."/>
            <person name="Xu D."/>
            <person name="Hellsten U."/>
            <person name="May G."/>
            <person name="Yu Y."/>
            <person name="Sakurai T."/>
            <person name="Umezawa T."/>
            <person name="Bhattacharyya M."/>
            <person name="Sandhu D."/>
            <person name="Valliyodan B."/>
            <person name="Lindquist E."/>
            <person name="Peto M."/>
            <person name="Grant D."/>
            <person name="Shu S."/>
            <person name="Goodstein D."/>
            <person name="Barry K."/>
            <person name="Futrell-Griggs M."/>
            <person name="Abernathy B."/>
            <person name="Du J."/>
            <person name="Tian Z."/>
            <person name="Zhu L."/>
            <person name="Gill N."/>
            <person name="Joshi T."/>
            <person name="Libault M."/>
            <person name="Sethuraman A."/>
            <person name="Zhang X."/>
            <person name="Shinozaki K."/>
            <person name="Nguyen H."/>
            <person name="Wing R."/>
            <person name="Cregan P."/>
            <person name="Specht J."/>
            <person name="Grimwood J."/>
            <person name="Rokhsar D."/>
            <person name="Stacey G."/>
            <person name="Shoemaker R."/>
            <person name="Jackson S."/>
        </authorList>
    </citation>
    <scope>NUCLEOTIDE SEQUENCE</scope>
    <source>
        <tissue evidence="1">Callus</tissue>
    </source>
</reference>
<reference evidence="2" key="2">
    <citation type="submission" date="2018-02" db="UniProtKB">
        <authorList>
            <consortium name="EnsemblPlants"/>
        </authorList>
    </citation>
    <scope>IDENTIFICATION</scope>
    <source>
        <strain evidence="2">Williams 82</strain>
    </source>
</reference>
<evidence type="ECO:0008006" key="4">
    <source>
        <dbReference type="Google" id="ProtNLM"/>
    </source>
</evidence>
<proteinExistence type="predicted"/>
<dbReference type="HOGENOM" id="CLU_1681057_0_0_1"/>
<reference evidence="1 2" key="1">
    <citation type="journal article" date="2010" name="Nature">
        <title>Genome sequence of the palaeopolyploid soybean.</title>
        <authorList>
            <person name="Schmutz J."/>
            <person name="Cannon S.B."/>
            <person name="Schlueter J."/>
            <person name="Ma J."/>
            <person name="Mitros T."/>
            <person name="Nelson W."/>
            <person name="Hyten D.L."/>
            <person name="Song Q."/>
            <person name="Thelen J.J."/>
            <person name="Cheng J."/>
            <person name="Xu D."/>
            <person name="Hellsten U."/>
            <person name="May G.D."/>
            <person name="Yu Y."/>
            <person name="Sakurai T."/>
            <person name="Umezawa T."/>
            <person name="Bhattacharyya M.K."/>
            <person name="Sandhu D."/>
            <person name="Valliyodan B."/>
            <person name="Lindquist E."/>
            <person name="Peto M."/>
            <person name="Grant D."/>
            <person name="Shu S."/>
            <person name="Goodstein D."/>
            <person name="Barry K."/>
            <person name="Futrell-Griggs M."/>
            <person name="Abernathy B."/>
            <person name="Du J."/>
            <person name="Tian Z."/>
            <person name="Zhu L."/>
            <person name="Gill N."/>
            <person name="Joshi T."/>
            <person name="Libault M."/>
            <person name="Sethuraman A."/>
            <person name="Zhang X.-C."/>
            <person name="Shinozaki K."/>
            <person name="Nguyen H.T."/>
            <person name="Wing R.A."/>
            <person name="Cregan P."/>
            <person name="Specht J."/>
            <person name="Grimwood J."/>
            <person name="Rokhsar D."/>
            <person name="Stacey G."/>
            <person name="Shoemaker R.C."/>
            <person name="Jackson S.A."/>
        </authorList>
    </citation>
    <scope>NUCLEOTIDE SEQUENCE [LARGE SCALE GENOMIC DNA]</scope>
    <source>
        <strain evidence="2">cv. Williams 82</strain>
        <tissue evidence="1">Callus</tissue>
    </source>
</reference>
<name>K7L6P7_SOYBN</name>
<accession>K7L6P7</accession>
<dbReference type="eggNOG" id="ENOG502SX1E">
    <property type="taxonomic scope" value="Eukaryota"/>
</dbReference>
<dbReference type="Proteomes" id="UP000008827">
    <property type="component" value="Chromosome 8"/>
</dbReference>
<sequence>MTDDDLPWESLRWRHLRKTCGIRNEEKWFDSGVSWKVGSGDKISFWKDEWMEGQSLEVLFPRLYILSEQKEHLIGHMGIWREETWHWDLKWQRVLFEWENQLIIQLNGFLANVQVCREDMDLWLGRDALRGFTQHSRLVNGDYKSMWRMKKGVFFCI</sequence>
<dbReference type="PANTHER" id="PTHR36617:SF16">
    <property type="entry name" value="OS04G0516500 PROTEIN"/>
    <property type="match status" value="1"/>
</dbReference>
<keyword evidence="3" id="KW-1185">Reference proteome</keyword>
<gene>
    <name evidence="1" type="ORF">GLYMA_08G144100</name>
</gene>
<evidence type="ECO:0000313" key="3">
    <source>
        <dbReference type="Proteomes" id="UP000008827"/>
    </source>
</evidence>
<protein>
    <recommendedName>
        <fullName evidence="4">Reverse transcriptase zinc-binding domain-containing protein</fullName>
    </recommendedName>
</protein>
<dbReference type="Gramene" id="KRH43351">
    <property type="protein sequence ID" value="KRH43351"/>
    <property type="gene ID" value="GLYMA_08G144100"/>
</dbReference>